<dbReference type="SUPFAM" id="SSF46894">
    <property type="entry name" value="C-terminal effector domain of the bipartite response regulators"/>
    <property type="match status" value="1"/>
</dbReference>
<dbReference type="Gene3D" id="3.40.50.2300">
    <property type="match status" value="1"/>
</dbReference>
<protein>
    <submittedName>
        <fullName evidence="5">Response regulator transcription factor</fullName>
    </submittedName>
</protein>
<keyword evidence="6" id="KW-1185">Reference proteome</keyword>
<dbReference type="SUPFAM" id="SSF52172">
    <property type="entry name" value="CheY-like"/>
    <property type="match status" value="1"/>
</dbReference>
<comment type="caution">
    <text evidence="5">The sequence shown here is derived from an EMBL/GenBank/DDBJ whole genome shotgun (WGS) entry which is preliminary data.</text>
</comment>
<keyword evidence="1" id="KW-0238">DNA-binding</keyword>
<dbReference type="Pfam" id="PF00072">
    <property type="entry name" value="Response_reg"/>
    <property type="match status" value="1"/>
</dbReference>
<sequence>MATTTMNHQHSQPTSRSQVRILIVEDHVLFAESLDLALSVEGYDVRRVDVPDDGASTGALLTTLLRLRPRIVLLDLDLGGFGDGARLIAPLAKAGANVVVVTASADRGRWGEALRHGARATLSKSQPLNDILATVRRINAGLPVMTHEQREELLKVWHEQRKETQGIQERFTQLTSREAQVLGHLMLGHTVHDIAVASVVSEATVRTQVKAILAKLHVSSQLAAVGLAHQIGWRSPSL</sequence>
<feature type="modified residue" description="4-aspartylphosphate" evidence="2">
    <location>
        <position position="75"/>
    </location>
</feature>
<gene>
    <name evidence="5" type="ORF">GCM10009798_32250</name>
</gene>
<dbReference type="Pfam" id="PF00196">
    <property type="entry name" value="GerE"/>
    <property type="match status" value="1"/>
</dbReference>
<dbReference type="SMART" id="SM00448">
    <property type="entry name" value="REC"/>
    <property type="match status" value="1"/>
</dbReference>
<dbReference type="EMBL" id="BAAAPB010000004">
    <property type="protein sequence ID" value="GAA1969197.1"/>
    <property type="molecule type" value="Genomic_DNA"/>
</dbReference>
<proteinExistence type="predicted"/>
<feature type="domain" description="HTH luxR-type" evidence="3">
    <location>
        <begin position="167"/>
        <end position="232"/>
    </location>
</feature>
<evidence type="ECO:0000313" key="5">
    <source>
        <dbReference type="EMBL" id="GAA1969197.1"/>
    </source>
</evidence>
<keyword evidence="2" id="KW-0597">Phosphoprotein</keyword>
<evidence type="ECO:0000259" key="3">
    <source>
        <dbReference type="PROSITE" id="PS50043"/>
    </source>
</evidence>
<dbReference type="InterPro" id="IPR011006">
    <property type="entry name" value="CheY-like_superfamily"/>
</dbReference>
<feature type="domain" description="Response regulatory" evidence="4">
    <location>
        <begin position="20"/>
        <end position="139"/>
    </location>
</feature>
<dbReference type="InterPro" id="IPR000792">
    <property type="entry name" value="Tscrpt_reg_LuxR_C"/>
</dbReference>
<dbReference type="SMART" id="SM00421">
    <property type="entry name" value="HTH_LUXR"/>
    <property type="match status" value="1"/>
</dbReference>
<dbReference type="InterPro" id="IPR001789">
    <property type="entry name" value="Sig_transdc_resp-reg_receiver"/>
</dbReference>
<dbReference type="PANTHER" id="PTHR43214:SF42">
    <property type="entry name" value="TRANSCRIPTIONAL REGULATORY PROTEIN DESR"/>
    <property type="match status" value="1"/>
</dbReference>
<organism evidence="5 6">
    <name type="scientific">Nocardioides panacihumi</name>
    <dbReference type="NCBI Taxonomy" id="400774"/>
    <lineage>
        <taxon>Bacteria</taxon>
        <taxon>Bacillati</taxon>
        <taxon>Actinomycetota</taxon>
        <taxon>Actinomycetes</taxon>
        <taxon>Propionibacteriales</taxon>
        <taxon>Nocardioidaceae</taxon>
        <taxon>Nocardioides</taxon>
    </lineage>
</organism>
<name>A0ABN2RHV6_9ACTN</name>
<evidence type="ECO:0000259" key="4">
    <source>
        <dbReference type="PROSITE" id="PS50110"/>
    </source>
</evidence>
<dbReference type="InterPro" id="IPR039420">
    <property type="entry name" value="WalR-like"/>
</dbReference>
<dbReference type="Proteomes" id="UP001500571">
    <property type="component" value="Unassembled WGS sequence"/>
</dbReference>
<reference evidence="5 6" key="1">
    <citation type="journal article" date="2019" name="Int. J. Syst. Evol. Microbiol.">
        <title>The Global Catalogue of Microorganisms (GCM) 10K type strain sequencing project: providing services to taxonomists for standard genome sequencing and annotation.</title>
        <authorList>
            <consortium name="The Broad Institute Genomics Platform"/>
            <consortium name="The Broad Institute Genome Sequencing Center for Infectious Disease"/>
            <person name="Wu L."/>
            <person name="Ma J."/>
        </authorList>
    </citation>
    <scope>NUCLEOTIDE SEQUENCE [LARGE SCALE GENOMIC DNA]</scope>
    <source>
        <strain evidence="5 6">JCM 15309</strain>
    </source>
</reference>
<dbReference type="PROSITE" id="PS50043">
    <property type="entry name" value="HTH_LUXR_2"/>
    <property type="match status" value="1"/>
</dbReference>
<dbReference type="PROSITE" id="PS50110">
    <property type="entry name" value="RESPONSE_REGULATORY"/>
    <property type="match status" value="1"/>
</dbReference>
<dbReference type="InterPro" id="IPR016032">
    <property type="entry name" value="Sig_transdc_resp-reg_C-effctor"/>
</dbReference>
<dbReference type="PRINTS" id="PR00038">
    <property type="entry name" value="HTHLUXR"/>
</dbReference>
<evidence type="ECO:0000256" key="1">
    <source>
        <dbReference type="ARBA" id="ARBA00023125"/>
    </source>
</evidence>
<dbReference type="PANTHER" id="PTHR43214">
    <property type="entry name" value="TWO-COMPONENT RESPONSE REGULATOR"/>
    <property type="match status" value="1"/>
</dbReference>
<evidence type="ECO:0000256" key="2">
    <source>
        <dbReference type="PROSITE-ProRule" id="PRU00169"/>
    </source>
</evidence>
<evidence type="ECO:0000313" key="6">
    <source>
        <dbReference type="Proteomes" id="UP001500571"/>
    </source>
</evidence>
<dbReference type="RefSeq" id="WP_344046524.1">
    <property type="nucleotide sequence ID" value="NZ_BAAAPB010000004.1"/>
</dbReference>
<accession>A0ABN2RHV6</accession>